<name>A0A4Z2J6H7_9TELE</name>
<reference evidence="1 2" key="1">
    <citation type="submission" date="2019-03" db="EMBL/GenBank/DDBJ databases">
        <title>First draft genome of Liparis tanakae, snailfish: a comprehensive survey of snailfish specific genes.</title>
        <authorList>
            <person name="Kim W."/>
            <person name="Song I."/>
            <person name="Jeong J.-H."/>
            <person name="Kim D."/>
            <person name="Kim S."/>
            <person name="Ryu S."/>
            <person name="Song J.Y."/>
            <person name="Lee S.K."/>
        </authorList>
    </citation>
    <scope>NUCLEOTIDE SEQUENCE [LARGE SCALE GENOMIC DNA]</scope>
    <source>
        <tissue evidence="1">Muscle</tissue>
    </source>
</reference>
<dbReference type="AlphaFoldDB" id="A0A4Z2J6H7"/>
<comment type="caution">
    <text evidence="1">The sequence shown here is derived from an EMBL/GenBank/DDBJ whole genome shotgun (WGS) entry which is preliminary data.</text>
</comment>
<organism evidence="1 2">
    <name type="scientific">Liparis tanakae</name>
    <name type="common">Tanaka's snailfish</name>
    <dbReference type="NCBI Taxonomy" id="230148"/>
    <lineage>
        <taxon>Eukaryota</taxon>
        <taxon>Metazoa</taxon>
        <taxon>Chordata</taxon>
        <taxon>Craniata</taxon>
        <taxon>Vertebrata</taxon>
        <taxon>Euteleostomi</taxon>
        <taxon>Actinopterygii</taxon>
        <taxon>Neopterygii</taxon>
        <taxon>Teleostei</taxon>
        <taxon>Neoteleostei</taxon>
        <taxon>Acanthomorphata</taxon>
        <taxon>Eupercaria</taxon>
        <taxon>Perciformes</taxon>
        <taxon>Cottioidei</taxon>
        <taxon>Cottales</taxon>
        <taxon>Liparidae</taxon>
        <taxon>Liparis</taxon>
    </lineage>
</organism>
<keyword evidence="2" id="KW-1185">Reference proteome</keyword>
<dbReference type="EMBL" id="SRLO01000020">
    <property type="protein sequence ID" value="TNN85531.1"/>
    <property type="molecule type" value="Genomic_DNA"/>
</dbReference>
<protein>
    <submittedName>
        <fullName evidence="1">Uncharacterized protein</fullName>
    </submittedName>
</protein>
<sequence length="97" mass="11010">MGAERIVLMTVHFSRWWNTPTVTSDSVLDVRTAERQTDSHPTGSMQTQLTGLRDHLQTSHADASLLRALSDTFPSDGQQLETQLYHYNHSQDWVADL</sequence>
<evidence type="ECO:0000313" key="1">
    <source>
        <dbReference type="EMBL" id="TNN85531.1"/>
    </source>
</evidence>
<dbReference type="Proteomes" id="UP000314294">
    <property type="component" value="Unassembled WGS sequence"/>
</dbReference>
<accession>A0A4Z2J6H7</accession>
<evidence type="ECO:0000313" key="2">
    <source>
        <dbReference type="Proteomes" id="UP000314294"/>
    </source>
</evidence>
<proteinExistence type="predicted"/>
<gene>
    <name evidence="1" type="ORF">EYF80_004164</name>
</gene>